<dbReference type="Gene3D" id="3.40.50.300">
    <property type="entry name" value="P-loop containing nucleotide triphosphate hydrolases"/>
    <property type="match status" value="1"/>
</dbReference>
<dbReference type="InterPro" id="IPR027417">
    <property type="entry name" value="P-loop_NTPase"/>
</dbReference>
<dbReference type="PANTHER" id="PTHR23117:SF13">
    <property type="entry name" value="GUANYLATE KINASE"/>
    <property type="match status" value="1"/>
</dbReference>
<comment type="similarity">
    <text evidence="2">Belongs to the guanylate kinase family.</text>
</comment>
<evidence type="ECO:0000313" key="7">
    <source>
        <dbReference type="EMBL" id="MBU3851105.1"/>
    </source>
</evidence>
<dbReference type="InterPro" id="IPR008145">
    <property type="entry name" value="GK/Ca_channel_bsu"/>
</dbReference>
<evidence type="ECO:0000256" key="3">
    <source>
        <dbReference type="ARBA" id="ARBA00022679"/>
    </source>
</evidence>
<name>A0A948TIA2_9LACO</name>
<dbReference type="Proteomes" id="UP000777303">
    <property type="component" value="Unassembled WGS sequence"/>
</dbReference>
<reference evidence="7" key="2">
    <citation type="submission" date="2021-04" db="EMBL/GenBank/DDBJ databases">
        <authorList>
            <person name="Gilroy R."/>
        </authorList>
    </citation>
    <scope>NUCLEOTIDE SEQUENCE</scope>
    <source>
        <strain evidence="7">F6-6636</strain>
    </source>
</reference>
<feature type="domain" description="Guanylate kinase-like" evidence="6">
    <location>
        <begin position="2"/>
        <end position="181"/>
    </location>
</feature>
<protein>
    <submittedName>
        <fullName evidence="7">AAA family ATPase</fullName>
    </submittedName>
</protein>
<evidence type="ECO:0000313" key="8">
    <source>
        <dbReference type="Proteomes" id="UP000777303"/>
    </source>
</evidence>
<dbReference type="Pfam" id="PF00625">
    <property type="entry name" value="Guanylate_kin"/>
    <property type="match status" value="1"/>
</dbReference>
<dbReference type="GO" id="GO:0005829">
    <property type="term" value="C:cytosol"/>
    <property type="evidence" value="ECO:0007669"/>
    <property type="project" value="TreeGrafter"/>
</dbReference>
<evidence type="ECO:0000256" key="1">
    <source>
        <dbReference type="ARBA" id="ARBA00003531"/>
    </source>
</evidence>
<dbReference type="PROSITE" id="PS50052">
    <property type="entry name" value="GUANYLATE_KINASE_2"/>
    <property type="match status" value="1"/>
</dbReference>
<organism evidence="7 8">
    <name type="scientific">Candidatus Paralactobacillus gallistercoris</name>
    <dbReference type="NCBI Taxonomy" id="2838724"/>
    <lineage>
        <taxon>Bacteria</taxon>
        <taxon>Bacillati</taxon>
        <taxon>Bacillota</taxon>
        <taxon>Bacilli</taxon>
        <taxon>Lactobacillales</taxon>
        <taxon>Lactobacillaceae</taxon>
        <taxon>Lactobacillus</taxon>
    </lineage>
</organism>
<dbReference type="InterPro" id="IPR008144">
    <property type="entry name" value="Guanylate_kin-like_dom"/>
</dbReference>
<evidence type="ECO:0000256" key="2">
    <source>
        <dbReference type="ARBA" id="ARBA00005790"/>
    </source>
</evidence>
<sequence length="187" mass="21975">MQHLIIIAGASGTGKTTVRDYLHQEYHVQPVITHTTRLPRLHEKDGIDYYFENDASMQKLHLLEKVTYNNYQYGSSLEGLQRAWQQHDIAEIVLDTAGVRTYLQKLPHRQLTFIFLTVSDQAQLQQRMLSRGDQMQQVLHRMHSPEYQRDLHLPTDLKPYAHVIVNDDWQQTKQQLATIMQKINEEN</sequence>
<dbReference type="SMART" id="SM00072">
    <property type="entry name" value="GuKc"/>
    <property type="match status" value="1"/>
</dbReference>
<dbReference type="AlphaFoldDB" id="A0A948TIA2"/>
<evidence type="ECO:0000259" key="6">
    <source>
        <dbReference type="PROSITE" id="PS50052"/>
    </source>
</evidence>
<comment type="caution">
    <text evidence="7">The sequence shown here is derived from an EMBL/GenBank/DDBJ whole genome shotgun (WGS) entry which is preliminary data.</text>
</comment>
<gene>
    <name evidence="7" type="ORF">H9901_00110</name>
</gene>
<dbReference type="GO" id="GO:0004385">
    <property type="term" value="F:GMP kinase activity"/>
    <property type="evidence" value="ECO:0007669"/>
    <property type="project" value="UniProtKB-EC"/>
</dbReference>
<reference evidence="7" key="1">
    <citation type="journal article" date="2021" name="PeerJ">
        <title>Extensive microbial diversity within the chicken gut microbiome revealed by metagenomics and culture.</title>
        <authorList>
            <person name="Gilroy R."/>
            <person name="Ravi A."/>
            <person name="Getino M."/>
            <person name="Pursley I."/>
            <person name="Horton D.L."/>
            <person name="Alikhan N.F."/>
            <person name="Baker D."/>
            <person name="Gharbi K."/>
            <person name="Hall N."/>
            <person name="Watson M."/>
            <person name="Adriaenssens E.M."/>
            <person name="Foster-Nyarko E."/>
            <person name="Jarju S."/>
            <person name="Secka A."/>
            <person name="Antonio M."/>
            <person name="Oren A."/>
            <person name="Chaudhuri R.R."/>
            <person name="La Ragione R."/>
            <person name="Hildebrand F."/>
            <person name="Pallen M.J."/>
        </authorList>
    </citation>
    <scope>NUCLEOTIDE SEQUENCE</scope>
    <source>
        <strain evidence="7">F6-6636</strain>
    </source>
</reference>
<comment type="function">
    <text evidence="1">Essential for recycling GMP and indirectly, cGMP.</text>
</comment>
<accession>A0A948TIA2</accession>
<dbReference type="PANTHER" id="PTHR23117">
    <property type="entry name" value="GUANYLATE KINASE-RELATED"/>
    <property type="match status" value="1"/>
</dbReference>
<dbReference type="SUPFAM" id="SSF52540">
    <property type="entry name" value="P-loop containing nucleoside triphosphate hydrolases"/>
    <property type="match status" value="1"/>
</dbReference>
<evidence type="ECO:0000256" key="4">
    <source>
        <dbReference type="ARBA" id="ARBA00022777"/>
    </source>
</evidence>
<proteinExistence type="inferred from homology"/>
<keyword evidence="4" id="KW-0418">Kinase</keyword>
<evidence type="ECO:0000256" key="5">
    <source>
        <dbReference type="ARBA" id="ARBA00048594"/>
    </source>
</evidence>
<dbReference type="CDD" id="cd00071">
    <property type="entry name" value="GMPK"/>
    <property type="match status" value="1"/>
</dbReference>
<dbReference type="EMBL" id="JAHLFS010000002">
    <property type="protein sequence ID" value="MBU3851105.1"/>
    <property type="molecule type" value="Genomic_DNA"/>
</dbReference>
<comment type="catalytic activity">
    <reaction evidence="5">
        <text>GMP + ATP = GDP + ADP</text>
        <dbReference type="Rhea" id="RHEA:20780"/>
        <dbReference type="ChEBI" id="CHEBI:30616"/>
        <dbReference type="ChEBI" id="CHEBI:58115"/>
        <dbReference type="ChEBI" id="CHEBI:58189"/>
        <dbReference type="ChEBI" id="CHEBI:456216"/>
        <dbReference type="EC" id="2.7.4.8"/>
    </reaction>
</comment>
<keyword evidence="3" id="KW-0808">Transferase</keyword>